<gene>
    <name evidence="9" type="ORF">RSOLAG22IIIB_09942</name>
</gene>
<proteinExistence type="predicted"/>
<keyword evidence="2" id="KW-0732">Signal</keyword>
<protein>
    <submittedName>
        <fullName evidence="9">Hypoxia up-regulated protein 1</fullName>
    </submittedName>
</protein>
<dbReference type="Pfam" id="PF00012">
    <property type="entry name" value="HSP70"/>
    <property type="match status" value="1"/>
</dbReference>
<dbReference type="EMBL" id="CYGV01001272">
    <property type="protein sequence ID" value="CUA71930.1"/>
    <property type="molecule type" value="Genomic_DNA"/>
</dbReference>
<feature type="compositionally biased region" description="Basic residues" evidence="7">
    <location>
        <begin position="916"/>
        <end position="927"/>
    </location>
</feature>
<dbReference type="AlphaFoldDB" id="A0A0K6G092"/>
<dbReference type="Gene3D" id="1.20.1270.10">
    <property type="match status" value="1"/>
</dbReference>
<feature type="compositionally biased region" description="Low complexity" evidence="7">
    <location>
        <begin position="645"/>
        <end position="664"/>
    </location>
</feature>
<dbReference type="PROSITE" id="PS01036">
    <property type="entry name" value="HSP70_3"/>
    <property type="match status" value="1"/>
</dbReference>
<dbReference type="PRINTS" id="PR00301">
    <property type="entry name" value="HEATSHOCK70"/>
</dbReference>
<organism evidence="9 10">
    <name type="scientific">Rhizoctonia solani</name>
    <dbReference type="NCBI Taxonomy" id="456999"/>
    <lineage>
        <taxon>Eukaryota</taxon>
        <taxon>Fungi</taxon>
        <taxon>Dikarya</taxon>
        <taxon>Basidiomycota</taxon>
        <taxon>Agaricomycotina</taxon>
        <taxon>Agaricomycetes</taxon>
        <taxon>Cantharellales</taxon>
        <taxon>Ceratobasidiaceae</taxon>
        <taxon>Rhizoctonia</taxon>
    </lineage>
</organism>
<feature type="compositionally biased region" description="Low complexity" evidence="7">
    <location>
        <begin position="928"/>
        <end position="938"/>
    </location>
</feature>
<dbReference type="PROSITE" id="PS50011">
    <property type="entry name" value="PROTEIN_KINASE_DOM"/>
    <property type="match status" value="1"/>
</dbReference>
<dbReference type="Pfam" id="PF07714">
    <property type="entry name" value="PK_Tyr_Ser-Thr"/>
    <property type="match status" value="1"/>
</dbReference>
<evidence type="ECO:0000313" key="10">
    <source>
        <dbReference type="Proteomes" id="UP000044841"/>
    </source>
</evidence>
<dbReference type="Gene3D" id="3.30.420.40">
    <property type="match status" value="2"/>
</dbReference>
<keyword evidence="6" id="KW-0143">Chaperone</keyword>
<feature type="region of interest" description="Disordered" evidence="7">
    <location>
        <begin position="913"/>
        <end position="953"/>
    </location>
</feature>
<dbReference type="Gene3D" id="1.10.510.10">
    <property type="entry name" value="Transferase(Phosphotransferase) domain 1"/>
    <property type="match status" value="2"/>
</dbReference>
<keyword evidence="3" id="KW-0547">Nucleotide-binding</keyword>
<dbReference type="InterPro" id="IPR000719">
    <property type="entry name" value="Prot_kinase_dom"/>
</dbReference>
<keyword evidence="5" id="KW-0067">ATP-binding</keyword>
<evidence type="ECO:0000256" key="6">
    <source>
        <dbReference type="ARBA" id="ARBA00023186"/>
    </source>
</evidence>
<dbReference type="GO" id="GO:0005524">
    <property type="term" value="F:ATP binding"/>
    <property type="evidence" value="ECO:0007669"/>
    <property type="project" value="UniProtKB-KW"/>
</dbReference>
<evidence type="ECO:0000259" key="8">
    <source>
        <dbReference type="PROSITE" id="PS50011"/>
    </source>
</evidence>
<dbReference type="GO" id="GO:0004672">
    <property type="term" value="F:protein kinase activity"/>
    <property type="evidence" value="ECO:0007669"/>
    <property type="project" value="InterPro"/>
</dbReference>
<feature type="domain" description="Protein kinase" evidence="8">
    <location>
        <begin position="128"/>
        <end position="378"/>
    </location>
</feature>
<dbReference type="SUPFAM" id="SSF53067">
    <property type="entry name" value="Actin-like ATPase domain"/>
    <property type="match status" value="1"/>
</dbReference>
<evidence type="ECO:0000256" key="7">
    <source>
        <dbReference type="SAM" id="MobiDB-lite"/>
    </source>
</evidence>
<dbReference type="PANTHER" id="PTHR45639">
    <property type="entry name" value="HSC70CB, ISOFORM G-RELATED"/>
    <property type="match status" value="1"/>
</dbReference>
<evidence type="ECO:0000256" key="5">
    <source>
        <dbReference type="ARBA" id="ARBA00022840"/>
    </source>
</evidence>
<dbReference type="Pfam" id="PF00069">
    <property type="entry name" value="Pkinase"/>
    <property type="match status" value="1"/>
</dbReference>
<dbReference type="Proteomes" id="UP000044841">
    <property type="component" value="Unassembled WGS sequence"/>
</dbReference>
<dbReference type="PANTHER" id="PTHR45639:SF3">
    <property type="entry name" value="HYPOXIA UP-REGULATED PROTEIN 1"/>
    <property type="match status" value="1"/>
</dbReference>
<evidence type="ECO:0000256" key="1">
    <source>
        <dbReference type="ARBA" id="ARBA00004319"/>
    </source>
</evidence>
<evidence type="ECO:0000256" key="2">
    <source>
        <dbReference type="ARBA" id="ARBA00022729"/>
    </source>
</evidence>
<evidence type="ECO:0000313" key="9">
    <source>
        <dbReference type="EMBL" id="CUA71930.1"/>
    </source>
</evidence>
<name>A0A0K6G092_9AGAM</name>
<dbReference type="SUPFAM" id="SSF100934">
    <property type="entry name" value="Heat shock protein 70kD (HSP70), C-terminal subdomain"/>
    <property type="match status" value="1"/>
</dbReference>
<sequence length="953" mass="104502">MAAKTSSRSRLVQSGAVSTVSLAPIVEAAPTARGQPVKCEGDTSGQSGQPILPDLSEGSASIVEVESDLERDASTVETTGRSSATITTRASNSSSNIIEVDHMTPDVMFQHLIEHGCDDLTCSMDPEKYSSCRIDQGGFGDIWRGQFQNGLCVAVKVLRFALVADGRSKALKRMMREVYAWSKLDHENVHKLLGVTIHQGQLGMVSEWMTNGNLRNYLNRNPSVDRYKLANVLVSSDGVIKLTDFDYSLIPDCSLLFSDTTRIGCGTLRWMAPELVLQTSFQRSKQTDVYALGMTFLEVITGALPYHPQCDLDAQVVAKLVQKSFPERSIGYFAHNKRGDETWKLLTRCWDHDPAARPTAKAVLTWVSVPSSLKSELIDRSYAKLAREAERIKAILSVNVEVNAGVEGLVGEKDFKTKVERKEFDKATEDLFWRFQQPMLDAIDGTGVGLADVESVILHGGTTRVPFVQTVLKSTVGSAKLATNVNADEACVLGTAFYGASLSRQFRTKPVKVQDAVLREVYLSYTAENKGKDGNPRTINTMVFPVRSATGIKKTLTLKRKQDFDVVVGFKELEPAGQPGANVPTLQYTITGVEAAYNNLTERGATDAAVKLTLLYSESGLATITEAAVVGTVKDDSLTGKLKSLFGGGSSSTTATESSTASASEETKVEDEPKEPVEKVESIPVTATVEPVTVKPMSLDEKKAARKRLVALNAAASTKREREEAFNNLEGFLYRLRRLLSDDSDESPFNGFSTPEERAKIEQAVDAAMEWLDGPGSQANAKELWAKRDEIETMEKPIQHRYKEAETGPQALKDLQQAMFAAKLFVSSAQENRTKIDAFNAVLEADPEAEPEPLPPMAEFTEKEIKDVEALMAENEVYLNERVDVQKSLPKHVDPVLVTAEMNTRGMKLQSTVQKLTRRKPKARVAVKKTTTTTTASEAKAEETAKEKVKDEL</sequence>
<dbReference type="Gene3D" id="2.60.34.10">
    <property type="entry name" value="Substrate Binding Domain Of DNAk, Chain A, domain 1"/>
    <property type="match status" value="1"/>
</dbReference>
<dbReference type="InterPro" id="IPR018181">
    <property type="entry name" value="Heat_shock_70_CS"/>
</dbReference>
<keyword evidence="10" id="KW-1185">Reference proteome</keyword>
<accession>A0A0K6G092</accession>
<dbReference type="GO" id="GO:0030968">
    <property type="term" value="P:endoplasmic reticulum unfolded protein response"/>
    <property type="evidence" value="ECO:0007669"/>
    <property type="project" value="TreeGrafter"/>
</dbReference>
<dbReference type="InterPro" id="IPR043129">
    <property type="entry name" value="ATPase_NBD"/>
</dbReference>
<dbReference type="InterPro" id="IPR029048">
    <property type="entry name" value="HSP70_C_sf"/>
</dbReference>
<keyword evidence="4" id="KW-0256">Endoplasmic reticulum</keyword>
<evidence type="ECO:0000256" key="4">
    <source>
        <dbReference type="ARBA" id="ARBA00022824"/>
    </source>
</evidence>
<feature type="compositionally biased region" description="Basic and acidic residues" evidence="7">
    <location>
        <begin position="939"/>
        <end position="953"/>
    </location>
</feature>
<feature type="region of interest" description="Disordered" evidence="7">
    <location>
        <begin position="645"/>
        <end position="680"/>
    </location>
</feature>
<comment type="subcellular location">
    <subcellularLocation>
        <location evidence="1">Endoplasmic reticulum lumen</location>
    </subcellularLocation>
</comment>
<evidence type="ECO:0000256" key="3">
    <source>
        <dbReference type="ARBA" id="ARBA00022741"/>
    </source>
</evidence>
<dbReference type="InterPro" id="IPR001245">
    <property type="entry name" value="Ser-Thr/Tyr_kinase_cat_dom"/>
</dbReference>
<dbReference type="InterPro" id="IPR013126">
    <property type="entry name" value="Hsp_70_fam"/>
</dbReference>
<dbReference type="GO" id="GO:0005788">
    <property type="term" value="C:endoplasmic reticulum lumen"/>
    <property type="evidence" value="ECO:0007669"/>
    <property type="project" value="UniProtKB-SubCell"/>
</dbReference>
<feature type="region of interest" description="Disordered" evidence="7">
    <location>
        <begin position="33"/>
        <end position="55"/>
    </location>
</feature>
<reference evidence="9 10" key="1">
    <citation type="submission" date="2015-07" db="EMBL/GenBank/DDBJ databases">
        <authorList>
            <person name="Noorani M."/>
        </authorList>
    </citation>
    <scope>NUCLEOTIDE SEQUENCE [LARGE SCALE GENOMIC DNA]</scope>
    <source>
        <strain evidence="9">BBA 69670</strain>
    </source>
</reference>
<dbReference type="GO" id="GO:0140662">
    <property type="term" value="F:ATP-dependent protein folding chaperone"/>
    <property type="evidence" value="ECO:0007669"/>
    <property type="project" value="InterPro"/>
</dbReference>
<dbReference type="InterPro" id="IPR011009">
    <property type="entry name" value="Kinase-like_dom_sf"/>
</dbReference>
<dbReference type="GO" id="GO:0034663">
    <property type="term" value="C:endoplasmic reticulum chaperone complex"/>
    <property type="evidence" value="ECO:0007669"/>
    <property type="project" value="TreeGrafter"/>
</dbReference>
<dbReference type="Gene3D" id="3.90.640.10">
    <property type="entry name" value="Actin, Chain A, domain 4"/>
    <property type="match status" value="1"/>
</dbReference>
<dbReference type="InterPro" id="IPR029047">
    <property type="entry name" value="HSP70_peptide-bd_sf"/>
</dbReference>
<dbReference type="SUPFAM" id="SSF56112">
    <property type="entry name" value="Protein kinase-like (PK-like)"/>
    <property type="match status" value="1"/>
</dbReference>
<feature type="compositionally biased region" description="Basic and acidic residues" evidence="7">
    <location>
        <begin position="665"/>
        <end position="680"/>
    </location>
</feature>